<comment type="function">
    <text evidence="10">Component of the proteasome, a multicatalytic proteinase complex which is characterized by its ability to cleave peptides with Arg, Phe, Tyr, Leu, and Glu adjacent to the leaving group at neutral or slightly basic pH. The proteasome has an ATP-dependent proteolytic activity.</text>
</comment>
<dbReference type="PANTHER" id="PTHR32194:SF0">
    <property type="entry name" value="ATP-DEPENDENT PROTEASE SUBUNIT HSLV"/>
    <property type="match status" value="1"/>
</dbReference>
<dbReference type="Proteomes" id="UP000807025">
    <property type="component" value="Unassembled WGS sequence"/>
</dbReference>
<dbReference type="PRINTS" id="PR00141">
    <property type="entry name" value="PROTEASOME"/>
</dbReference>
<dbReference type="Pfam" id="PF00227">
    <property type="entry name" value="Proteasome"/>
    <property type="match status" value="1"/>
</dbReference>
<feature type="active site" description="Nucleophile" evidence="9">
    <location>
        <position position="20"/>
    </location>
</feature>
<dbReference type="PANTHER" id="PTHR32194">
    <property type="entry name" value="METALLOPROTEASE TLDD"/>
    <property type="match status" value="1"/>
</dbReference>
<dbReference type="GO" id="GO:0004298">
    <property type="term" value="F:threonine-type endopeptidase activity"/>
    <property type="evidence" value="ECO:0007669"/>
    <property type="project" value="UniProtKB-KW"/>
</dbReference>
<dbReference type="InterPro" id="IPR000243">
    <property type="entry name" value="Pept_T1A_subB"/>
</dbReference>
<accession>A0A9P6A228</accession>
<dbReference type="GO" id="GO:0005737">
    <property type="term" value="C:cytoplasm"/>
    <property type="evidence" value="ECO:0007669"/>
    <property type="project" value="UniProtKB-SubCell"/>
</dbReference>
<dbReference type="CDD" id="cd03762">
    <property type="entry name" value="proteasome_beta_type_6"/>
    <property type="match status" value="1"/>
</dbReference>
<keyword evidence="5" id="KW-0378">Hydrolase</keyword>
<evidence type="ECO:0000256" key="7">
    <source>
        <dbReference type="ARBA" id="ARBA00023145"/>
    </source>
</evidence>
<dbReference type="PROSITE" id="PS51476">
    <property type="entry name" value="PROTEASOME_BETA_2"/>
    <property type="match status" value="1"/>
</dbReference>
<protein>
    <recommendedName>
        <fullName evidence="10">Proteasome subunit beta</fullName>
    </recommendedName>
</protein>
<evidence type="ECO:0000256" key="9">
    <source>
        <dbReference type="PIRSR" id="PIRSR600243-1"/>
    </source>
</evidence>
<dbReference type="EMBL" id="MU154537">
    <property type="protein sequence ID" value="KAF9498545.1"/>
    <property type="molecule type" value="Genomic_DNA"/>
</dbReference>
<sequence>MEAISVDIQQLKRGEVNLGTSIMAVQFNGGVVIGADSRTTTGSYIANRVTDKLTHVHDRIYCCRSGSAADTQAVADIVHYHLQVHTQEHGTPSVHDAACLFQKLCYDNKDALSAGIIVAGWDEEAGPSVYNIPLGGGLFRQPWAIGGSGSTYVYGYCDATYQEGWGKDETINFVRNTLALAMSRDGSSGGVIRMCVITEDGVERLFVPGDQLPRFWEGKEVLGAATGLQPVPAVVPMVVEA</sequence>
<keyword evidence="8 10" id="KW-0539">Nucleus</keyword>
<dbReference type="PROSITE" id="PS00854">
    <property type="entry name" value="PROTEASOME_BETA_1"/>
    <property type="match status" value="1"/>
</dbReference>
<dbReference type="InterPro" id="IPR016050">
    <property type="entry name" value="Proteasome_bsu_CS"/>
</dbReference>
<dbReference type="InterPro" id="IPR029055">
    <property type="entry name" value="Ntn_hydrolases_N"/>
</dbReference>
<evidence type="ECO:0000256" key="8">
    <source>
        <dbReference type="ARBA" id="ARBA00023242"/>
    </source>
</evidence>
<name>A0A9P6A228_PLEER</name>
<evidence type="ECO:0000256" key="3">
    <source>
        <dbReference type="ARBA" id="ARBA00022670"/>
    </source>
</evidence>
<keyword evidence="6 10" id="KW-0647">Proteasome</keyword>
<dbReference type="AlphaFoldDB" id="A0A9P6A228"/>
<organism evidence="11 12">
    <name type="scientific">Pleurotus eryngii</name>
    <name type="common">Boletus of the steppes</name>
    <dbReference type="NCBI Taxonomy" id="5323"/>
    <lineage>
        <taxon>Eukaryota</taxon>
        <taxon>Fungi</taxon>
        <taxon>Dikarya</taxon>
        <taxon>Basidiomycota</taxon>
        <taxon>Agaricomycotina</taxon>
        <taxon>Agaricomycetes</taxon>
        <taxon>Agaricomycetidae</taxon>
        <taxon>Agaricales</taxon>
        <taxon>Pleurotineae</taxon>
        <taxon>Pleurotaceae</taxon>
        <taxon>Pleurotus</taxon>
    </lineage>
</organism>
<evidence type="ECO:0000256" key="10">
    <source>
        <dbReference type="RuleBase" id="RU004203"/>
    </source>
</evidence>
<keyword evidence="7" id="KW-0865">Zymogen</keyword>
<evidence type="ECO:0000256" key="1">
    <source>
        <dbReference type="ARBA" id="ARBA00001198"/>
    </source>
</evidence>
<dbReference type="OrthoDB" id="7854943at2759"/>
<keyword evidence="3" id="KW-0645">Protease</keyword>
<comment type="similarity">
    <text evidence="10">Belongs to the peptidase T1B family.</text>
</comment>
<dbReference type="SUPFAM" id="SSF56235">
    <property type="entry name" value="N-terminal nucleophile aminohydrolases (Ntn hydrolases)"/>
    <property type="match status" value="1"/>
</dbReference>
<keyword evidence="12" id="KW-1185">Reference proteome</keyword>
<evidence type="ECO:0000313" key="12">
    <source>
        <dbReference type="Proteomes" id="UP000807025"/>
    </source>
</evidence>
<evidence type="ECO:0000256" key="2">
    <source>
        <dbReference type="ARBA" id="ARBA00022490"/>
    </source>
</evidence>
<keyword evidence="2 10" id="KW-0963">Cytoplasm</keyword>
<dbReference type="InterPro" id="IPR001353">
    <property type="entry name" value="Proteasome_sua/b"/>
</dbReference>
<comment type="subunit">
    <text evidence="10">Component of the proteasome complex.</text>
</comment>
<comment type="subcellular location">
    <subcellularLocation>
        <location evidence="10">Cytoplasm</location>
    </subcellularLocation>
    <subcellularLocation>
        <location evidence="10">Nucleus</location>
    </subcellularLocation>
</comment>
<evidence type="ECO:0000256" key="5">
    <source>
        <dbReference type="ARBA" id="ARBA00022801"/>
    </source>
</evidence>
<comment type="catalytic activity">
    <reaction evidence="1">
        <text>Cleavage of peptide bonds with very broad specificity.</text>
        <dbReference type="EC" id="3.4.25.1"/>
    </reaction>
</comment>
<comment type="caution">
    <text evidence="11">The sequence shown here is derived from an EMBL/GenBank/DDBJ whole genome shotgun (WGS) entry which is preliminary data.</text>
</comment>
<dbReference type="GO" id="GO:0019774">
    <property type="term" value="C:proteasome core complex, beta-subunit complex"/>
    <property type="evidence" value="ECO:0007669"/>
    <property type="project" value="UniProtKB-ARBA"/>
</dbReference>
<dbReference type="FunFam" id="3.60.20.10:FF:000010">
    <property type="entry name" value="Proteasome subunit beta type-1"/>
    <property type="match status" value="1"/>
</dbReference>
<evidence type="ECO:0000256" key="4">
    <source>
        <dbReference type="ARBA" id="ARBA00022698"/>
    </source>
</evidence>
<dbReference type="InterPro" id="IPR023333">
    <property type="entry name" value="Proteasome_suB-type"/>
</dbReference>
<evidence type="ECO:0000256" key="6">
    <source>
        <dbReference type="ARBA" id="ARBA00022942"/>
    </source>
</evidence>
<evidence type="ECO:0000313" key="11">
    <source>
        <dbReference type="EMBL" id="KAF9498545.1"/>
    </source>
</evidence>
<dbReference type="GO" id="GO:0005634">
    <property type="term" value="C:nucleus"/>
    <property type="evidence" value="ECO:0007669"/>
    <property type="project" value="UniProtKB-SubCell"/>
</dbReference>
<proteinExistence type="inferred from homology"/>
<reference evidence="11" key="1">
    <citation type="submission" date="2020-11" db="EMBL/GenBank/DDBJ databases">
        <authorList>
            <consortium name="DOE Joint Genome Institute"/>
            <person name="Ahrendt S."/>
            <person name="Riley R."/>
            <person name="Andreopoulos W."/>
            <person name="Labutti K."/>
            <person name="Pangilinan J."/>
            <person name="Ruiz-Duenas F.J."/>
            <person name="Barrasa J.M."/>
            <person name="Sanchez-Garcia M."/>
            <person name="Camarero S."/>
            <person name="Miyauchi S."/>
            <person name="Serrano A."/>
            <person name="Linde D."/>
            <person name="Babiker R."/>
            <person name="Drula E."/>
            <person name="Ayuso-Fernandez I."/>
            <person name="Pacheco R."/>
            <person name="Padilla G."/>
            <person name="Ferreira P."/>
            <person name="Barriuso J."/>
            <person name="Kellner H."/>
            <person name="Castanera R."/>
            <person name="Alfaro M."/>
            <person name="Ramirez L."/>
            <person name="Pisabarro A.G."/>
            <person name="Kuo A."/>
            <person name="Tritt A."/>
            <person name="Lipzen A."/>
            <person name="He G."/>
            <person name="Yan M."/>
            <person name="Ng V."/>
            <person name="Cullen D."/>
            <person name="Martin F."/>
            <person name="Rosso M.-N."/>
            <person name="Henrissat B."/>
            <person name="Hibbett D."/>
            <person name="Martinez A.T."/>
            <person name="Grigoriev I.V."/>
        </authorList>
    </citation>
    <scope>NUCLEOTIDE SEQUENCE</scope>
    <source>
        <strain evidence="11">ATCC 90797</strain>
    </source>
</reference>
<dbReference type="Gene3D" id="3.60.20.10">
    <property type="entry name" value="Glutamine Phosphoribosylpyrophosphate, subunit 1, domain 1"/>
    <property type="match status" value="1"/>
</dbReference>
<dbReference type="GO" id="GO:0051603">
    <property type="term" value="P:proteolysis involved in protein catabolic process"/>
    <property type="evidence" value="ECO:0007669"/>
    <property type="project" value="InterPro"/>
</dbReference>
<keyword evidence="4" id="KW-0888">Threonine protease</keyword>
<gene>
    <name evidence="11" type="ORF">BDN71DRAFT_1443431</name>
</gene>